<dbReference type="InterPro" id="IPR050900">
    <property type="entry name" value="Transposase_IS3/IS150/IS904"/>
</dbReference>
<dbReference type="InterPro" id="IPR012337">
    <property type="entry name" value="RNaseH-like_sf"/>
</dbReference>
<proteinExistence type="predicted"/>
<dbReference type="InterPro" id="IPR001584">
    <property type="entry name" value="Integrase_cat-core"/>
</dbReference>
<dbReference type="PANTHER" id="PTHR46889">
    <property type="entry name" value="TRANSPOSASE INSF FOR INSERTION SEQUENCE IS3B-RELATED"/>
    <property type="match status" value="1"/>
</dbReference>
<protein>
    <submittedName>
        <fullName evidence="2">DDE-type integrase/transposase/recombinase</fullName>
    </submittedName>
</protein>
<dbReference type="PANTHER" id="PTHR46889:SF4">
    <property type="entry name" value="TRANSPOSASE INSO FOR INSERTION SEQUENCE ELEMENT IS911B-RELATED"/>
    <property type="match status" value="1"/>
</dbReference>
<evidence type="ECO:0000259" key="1">
    <source>
        <dbReference type="PROSITE" id="PS50994"/>
    </source>
</evidence>
<comment type="caution">
    <text evidence="2">The sequence shown here is derived from an EMBL/GenBank/DDBJ whole genome shotgun (WGS) entry which is preliminary data.</text>
</comment>
<dbReference type="Gene3D" id="3.30.420.10">
    <property type="entry name" value="Ribonuclease H-like superfamily/Ribonuclease H"/>
    <property type="match status" value="1"/>
</dbReference>
<organism evidence="2 3">
    <name type="scientific">Candidatus Methanofishera endochildressiae</name>
    <dbReference type="NCBI Taxonomy" id="2738884"/>
    <lineage>
        <taxon>Bacteria</taxon>
        <taxon>Pseudomonadati</taxon>
        <taxon>Pseudomonadota</taxon>
        <taxon>Gammaproteobacteria</taxon>
        <taxon>Candidatus Methanofishera</taxon>
    </lineage>
</organism>
<dbReference type="PROSITE" id="PS50994">
    <property type="entry name" value="INTEGRASE"/>
    <property type="match status" value="1"/>
</dbReference>
<dbReference type="SUPFAM" id="SSF53098">
    <property type="entry name" value="Ribonuclease H-like"/>
    <property type="match status" value="1"/>
</dbReference>
<reference evidence="2 3" key="1">
    <citation type="submission" date="2020-05" db="EMBL/GenBank/DDBJ databases">
        <title>Horizontal transmission and recombination maintain forever young bacterial symbiont genomes.</title>
        <authorList>
            <person name="Russell S.L."/>
            <person name="Pepper-Tunick E."/>
            <person name="Svedberg J."/>
            <person name="Byrne A."/>
            <person name="Ruelas Castillo J."/>
            <person name="Vollmers C."/>
            <person name="Beinart R.A."/>
            <person name="Corbett-Detig R."/>
        </authorList>
    </citation>
    <scope>NUCLEOTIDE SEQUENCE [LARGE SCALE GENOMIC DNA]</scope>
    <source>
        <strain evidence="2">4727-3</strain>
    </source>
</reference>
<feature type="domain" description="Integrase catalytic" evidence="1">
    <location>
        <begin position="36"/>
        <end position="129"/>
    </location>
</feature>
<sequence>MTELGLKVRYPKKFKVTTDSDHNDAISANKLDRQFTLKAPNKAWTTDITCVWTIEGWLYVAVVIDLFSRQVVGWAIDDHMRTSLCLNALQMAFWRRKSEPGRLQHSDRGSQYASIEYRIHLAIMKMEQT</sequence>
<dbReference type="Proteomes" id="UP000537890">
    <property type="component" value="Unassembled WGS sequence"/>
</dbReference>
<gene>
    <name evidence="2" type="ORF">H0A75_07455</name>
</gene>
<accession>A0A7Z0MQ09</accession>
<dbReference type="GO" id="GO:0015074">
    <property type="term" value="P:DNA integration"/>
    <property type="evidence" value="ECO:0007669"/>
    <property type="project" value="InterPro"/>
</dbReference>
<name>A0A7Z0MQ09_9GAMM</name>
<dbReference type="EMBL" id="JACCHS010000146">
    <property type="protein sequence ID" value="NYT47420.1"/>
    <property type="molecule type" value="Genomic_DNA"/>
</dbReference>
<dbReference type="InterPro" id="IPR036397">
    <property type="entry name" value="RNaseH_sf"/>
</dbReference>
<evidence type="ECO:0000313" key="3">
    <source>
        <dbReference type="Proteomes" id="UP000537890"/>
    </source>
</evidence>
<evidence type="ECO:0000313" key="2">
    <source>
        <dbReference type="EMBL" id="NYT47420.1"/>
    </source>
</evidence>
<dbReference type="AlphaFoldDB" id="A0A7Z0MQ09"/>
<dbReference type="Pfam" id="PF00665">
    <property type="entry name" value="rve"/>
    <property type="match status" value="1"/>
</dbReference>
<dbReference type="GO" id="GO:0003676">
    <property type="term" value="F:nucleic acid binding"/>
    <property type="evidence" value="ECO:0007669"/>
    <property type="project" value="InterPro"/>
</dbReference>